<feature type="region of interest" description="Disordered" evidence="1">
    <location>
        <begin position="34"/>
        <end position="61"/>
    </location>
</feature>
<keyword evidence="3" id="KW-1185">Reference proteome</keyword>
<gene>
    <name evidence="2" type="ORF">TCNE_LOCUS4359</name>
</gene>
<evidence type="ECO:0000313" key="4">
    <source>
        <dbReference type="WBParaSite" id="TCNE_0000435901-mRNA-1"/>
    </source>
</evidence>
<reference evidence="4" key="1">
    <citation type="submission" date="2016-06" db="UniProtKB">
        <authorList>
            <consortium name="WormBaseParasite"/>
        </authorList>
    </citation>
    <scope>IDENTIFICATION</scope>
</reference>
<evidence type="ECO:0000256" key="1">
    <source>
        <dbReference type="SAM" id="MobiDB-lite"/>
    </source>
</evidence>
<name>A0A183U789_TOXCA</name>
<proteinExistence type="predicted"/>
<reference evidence="2 3" key="2">
    <citation type="submission" date="2018-11" db="EMBL/GenBank/DDBJ databases">
        <authorList>
            <consortium name="Pathogen Informatics"/>
        </authorList>
    </citation>
    <scope>NUCLEOTIDE SEQUENCE [LARGE SCALE GENOMIC DNA]</scope>
</reference>
<dbReference type="EMBL" id="UYWY01007206">
    <property type="protein sequence ID" value="VDM30076.1"/>
    <property type="molecule type" value="Genomic_DNA"/>
</dbReference>
<feature type="region of interest" description="Disordered" evidence="1">
    <location>
        <begin position="1"/>
        <end position="20"/>
    </location>
</feature>
<evidence type="ECO:0000313" key="2">
    <source>
        <dbReference type="EMBL" id="VDM30076.1"/>
    </source>
</evidence>
<protein>
    <submittedName>
        <fullName evidence="4">Pecanex-like protein</fullName>
    </submittedName>
</protein>
<sequence>NNTAPGVTPSASKRSHRENNITVSAYAAATRQEVSSALERESTAPYVSPEISDPDASEQPLQMNRNFPFIDSDSLTSLMGHDDIPDSPRIEASQADIVLKIAYSFMILSA</sequence>
<accession>A0A183U789</accession>
<dbReference type="Proteomes" id="UP000050794">
    <property type="component" value="Unassembled WGS sequence"/>
</dbReference>
<dbReference type="AlphaFoldDB" id="A0A183U789"/>
<organism evidence="3 4">
    <name type="scientific">Toxocara canis</name>
    <name type="common">Canine roundworm</name>
    <dbReference type="NCBI Taxonomy" id="6265"/>
    <lineage>
        <taxon>Eukaryota</taxon>
        <taxon>Metazoa</taxon>
        <taxon>Ecdysozoa</taxon>
        <taxon>Nematoda</taxon>
        <taxon>Chromadorea</taxon>
        <taxon>Rhabditida</taxon>
        <taxon>Spirurina</taxon>
        <taxon>Ascaridomorpha</taxon>
        <taxon>Ascaridoidea</taxon>
        <taxon>Toxocaridae</taxon>
        <taxon>Toxocara</taxon>
    </lineage>
</organism>
<dbReference type="WBParaSite" id="TCNE_0000435901-mRNA-1">
    <property type="protein sequence ID" value="TCNE_0000435901-mRNA-1"/>
    <property type="gene ID" value="TCNE_0000435901"/>
</dbReference>
<evidence type="ECO:0000313" key="3">
    <source>
        <dbReference type="Proteomes" id="UP000050794"/>
    </source>
</evidence>
<feature type="compositionally biased region" description="Polar residues" evidence="1">
    <location>
        <begin position="1"/>
        <end position="12"/>
    </location>
</feature>